<keyword evidence="6" id="KW-0456">Lyase</keyword>
<accession>A0A1X7LMA8</accession>
<sequence>MARDAVYSARPARVFAILCGCRVGRGVNAASIDEIEVMSGKTLSEKILSAKSGRDVRAGDVVICEVDYALGTDGSIPMALDYFAAMGGGRVHAPHRLLFALDHYAPAPSPKAALLQAGIRRFAKEQGIPLFDIGEGIGHQLVVEKGFAAPGRLLVGADSHSVTYGAANCFATGIGSSDLAGVMKTGKVWLKVPASIRVRLHGRLAQGVYPKDVALYLAQLLGTDGATYETLEFCGDGVQSLDFEDRLVIANMSVELGAKNAIFPYDDACRRYLEGRADDLSGALSADADAIYSRTLDIDLATLEPFVAVPHAVSDNVRVEALEATPVQMVFLGTCTGGRTKDFRQALDVFRQFGQPASGVQLVVTPASREVLLELTQGGELAELIALGAVLVTPGCGACCGTSGAIPEDGANVISTANRNFKGRMGNPTANIFLASPEVCAASAIAGRIVSPRMLLAGRP</sequence>
<dbReference type="InterPro" id="IPR015931">
    <property type="entry name" value="Acnase/IPM_dHydase_lsu_aba_1/3"/>
</dbReference>
<keyword evidence="2" id="KW-0004">4Fe-4S</keyword>
<dbReference type="GO" id="GO:0051539">
    <property type="term" value="F:4 iron, 4 sulfur cluster binding"/>
    <property type="evidence" value="ECO:0007669"/>
    <property type="project" value="UniProtKB-KW"/>
</dbReference>
<dbReference type="STRING" id="1515439.SAMN06265784_106369"/>
<dbReference type="Proteomes" id="UP000193228">
    <property type="component" value="Unassembled WGS sequence"/>
</dbReference>
<dbReference type="NCBIfam" id="TIGR01343">
    <property type="entry name" value="hacA_fam"/>
    <property type="match status" value="1"/>
</dbReference>
<dbReference type="InterPro" id="IPR006251">
    <property type="entry name" value="Homoacnase/IPMdehydase_lsu"/>
</dbReference>
<protein>
    <submittedName>
        <fullName evidence="8">3-isopropylmalate/(R)-2-methylmalate dehydratase large subunit</fullName>
    </submittedName>
</protein>
<dbReference type="NCBIfam" id="TIGR02086">
    <property type="entry name" value="IPMI_arch"/>
    <property type="match status" value="1"/>
</dbReference>
<reference evidence="9" key="1">
    <citation type="submission" date="2017-04" db="EMBL/GenBank/DDBJ databases">
        <authorList>
            <person name="Varghese N."/>
            <person name="Submissions S."/>
        </authorList>
    </citation>
    <scope>NUCLEOTIDE SEQUENCE [LARGE SCALE GENOMIC DNA]</scope>
    <source>
        <strain evidence="9">LMG 29540</strain>
    </source>
</reference>
<evidence type="ECO:0000259" key="7">
    <source>
        <dbReference type="Pfam" id="PF00330"/>
    </source>
</evidence>
<keyword evidence="5" id="KW-0411">Iron-sulfur</keyword>
<evidence type="ECO:0000256" key="6">
    <source>
        <dbReference type="ARBA" id="ARBA00023239"/>
    </source>
</evidence>
<dbReference type="PANTHER" id="PTHR43822:SF2">
    <property type="entry name" value="HOMOACONITASE, MITOCHONDRIAL"/>
    <property type="match status" value="1"/>
</dbReference>
<dbReference type="InterPro" id="IPR011826">
    <property type="entry name" value="HAcnase/IPMdehydase_lsu_prok"/>
</dbReference>
<evidence type="ECO:0000256" key="2">
    <source>
        <dbReference type="ARBA" id="ARBA00022485"/>
    </source>
</evidence>
<keyword evidence="3" id="KW-0479">Metal-binding</keyword>
<dbReference type="PANTHER" id="PTHR43822">
    <property type="entry name" value="HOMOACONITASE, MITOCHONDRIAL-RELATED"/>
    <property type="match status" value="1"/>
</dbReference>
<keyword evidence="9" id="KW-1185">Reference proteome</keyword>
<name>A0A1X7LMA8_9BURK</name>
<dbReference type="InterPro" id="IPR036008">
    <property type="entry name" value="Aconitase_4Fe-4S_dom"/>
</dbReference>
<evidence type="ECO:0000256" key="1">
    <source>
        <dbReference type="ARBA" id="ARBA00011271"/>
    </source>
</evidence>
<dbReference type="PRINTS" id="PR00415">
    <property type="entry name" value="ACONITASE"/>
</dbReference>
<evidence type="ECO:0000313" key="8">
    <source>
        <dbReference type="EMBL" id="SMG54372.1"/>
    </source>
</evidence>
<dbReference type="SUPFAM" id="SSF53732">
    <property type="entry name" value="Aconitase iron-sulfur domain"/>
    <property type="match status" value="1"/>
</dbReference>
<dbReference type="GO" id="GO:0009098">
    <property type="term" value="P:L-leucine biosynthetic process"/>
    <property type="evidence" value="ECO:0007669"/>
    <property type="project" value="InterPro"/>
</dbReference>
<evidence type="ECO:0000256" key="5">
    <source>
        <dbReference type="ARBA" id="ARBA00023014"/>
    </source>
</evidence>
<dbReference type="Gene3D" id="3.30.499.10">
    <property type="entry name" value="Aconitase, domain 3"/>
    <property type="match status" value="2"/>
</dbReference>
<dbReference type="EMBL" id="FXAT01000006">
    <property type="protein sequence ID" value="SMG54372.1"/>
    <property type="molecule type" value="Genomic_DNA"/>
</dbReference>
<dbReference type="AlphaFoldDB" id="A0A1X7LMA8"/>
<keyword evidence="4" id="KW-0408">Iron</keyword>
<organism evidence="8 9">
    <name type="scientific">Paraburkholderia susongensis</name>
    <dbReference type="NCBI Taxonomy" id="1515439"/>
    <lineage>
        <taxon>Bacteria</taxon>
        <taxon>Pseudomonadati</taxon>
        <taxon>Pseudomonadota</taxon>
        <taxon>Betaproteobacteria</taxon>
        <taxon>Burkholderiales</taxon>
        <taxon>Burkholderiaceae</taxon>
        <taxon>Paraburkholderia</taxon>
    </lineage>
</organism>
<proteinExistence type="predicted"/>
<evidence type="ECO:0000313" key="9">
    <source>
        <dbReference type="Proteomes" id="UP000193228"/>
    </source>
</evidence>
<dbReference type="GO" id="GO:0046872">
    <property type="term" value="F:metal ion binding"/>
    <property type="evidence" value="ECO:0007669"/>
    <property type="project" value="UniProtKB-KW"/>
</dbReference>
<dbReference type="GO" id="GO:0003861">
    <property type="term" value="F:3-isopropylmalate dehydratase activity"/>
    <property type="evidence" value="ECO:0007669"/>
    <property type="project" value="InterPro"/>
</dbReference>
<feature type="domain" description="Aconitase/3-isopropylmalate dehydratase large subunit alpha/beta/alpha" evidence="7">
    <location>
        <begin position="64"/>
        <end position="322"/>
    </location>
</feature>
<evidence type="ECO:0000256" key="4">
    <source>
        <dbReference type="ARBA" id="ARBA00023004"/>
    </source>
</evidence>
<comment type="subunit">
    <text evidence="1">Heterodimer of LeuC and LeuD.</text>
</comment>
<gene>
    <name evidence="8" type="ORF">SAMN06265784_106369</name>
</gene>
<dbReference type="Pfam" id="PF00330">
    <property type="entry name" value="Aconitase"/>
    <property type="match status" value="1"/>
</dbReference>
<dbReference type="NCBIfam" id="NF001614">
    <property type="entry name" value="PRK00402.1"/>
    <property type="match status" value="1"/>
</dbReference>
<dbReference type="InterPro" id="IPR001030">
    <property type="entry name" value="Acoase/IPM_deHydtase_lsu_aba"/>
</dbReference>
<evidence type="ECO:0000256" key="3">
    <source>
        <dbReference type="ARBA" id="ARBA00022723"/>
    </source>
</evidence>
<dbReference type="InterPro" id="IPR050067">
    <property type="entry name" value="IPM_dehydratase_rel_enz"/>
</dbReference>